<dbReference type="SMART" id="SM00535">
    <property type="entry name" value="RIBOc"/>
    <property type="match status" value="1"/>
</dbReference>
<dbReference type="InterPro" id="IPR044443">
    <property type="entry name" value="Ribosomal_mL44_DSRM_fung"/>
</dbReference>
<evidence type="ECO:0000256" key="8">
    <source>
        <dbReference type="PROSITE-ProRule" id="PRU00266"/>
    </source>
</evidence>
<evidence type="ECO:0000256" key="6">
    <source>
        <dbReference type="ARBA" id="ARBA00024034"/>
    </source>
</evidence>
<evidence type="ECO:0000256" key="9">
    <source>
        <dbReference type="SAM" id="MobiDB-lite"/>
    </source>
</evidence>
<dbReference type="STRING" id="1408157.A0A1J7IXN5"/>
<dbReference type="PROSITE" id="PS50142">
    <property type="entry name" value="RNASE_3_2"/>
    <property type="match status" value="1"/>
</dbReference>
<evidence type="ECO:0000313" key="12">
    <source>
        <dbReference type="EMBL" id="OIW31947.1"/>
    </source>
</evidence>
<evidence type="ECO:0000256" key="4">
    <source>
        <dbReference type="ARBA" id="ARBA00023128"/>
    </source>
</evidence>
<dbReference type="GO" id="GO:0004525">
    <property type="term" value="F:ribonuclease III activity"/>
    <property type="evidence" value="ECO:0007669"/>
    <property type="project" value="InterPro"/>
</dbReference>
<evidence type="ECO:0000256" key="5">
    <source>
        <dbReference type="ARBA" id="ARBA00023274"/>
    </source>
</evidence>
<gene>
    <name evidence="12" type="ORF">CONLIGDRAFT_246117</name>
</gene>
<comment type="similarity">
    <text evidence="6">Belongs to the ribonuclease III family. Mitochondrion-specific ribosomal protein mL44 subfamily.</text>
</comment>
<evidence type="ECO:0000256" key="7">
    <source>
        <dbReference type="ARBA" id="ARBA00035187"/>
    </source>
</evidence>
<dbReference type="GO" id="GO:0006396">
    <property type="term" value="P:RNA processing"/>
    <property type="evidence" value="ECO:0007669"/>
    <property type="project" value="InterPro"/>
</dbReference>
<evidence type="ECO:0000313" key="13">
    <source>
        <dbReference type="Proteomes" id="UP000182658"/>
    </source>
</evidence>
<dbReference type="GO" id="GO:0003725">
    <property type="term" value="F:double-stranded RNA binding"/>
    <property type="evidence" value="ECO:0007669"/>
    <property type="project" value="InterPro"/>
</dbReference>
<feature type="region of interest" description="Disordered" evidence="9">
    <location>
        <begin position="67"/>
        <end position="99"/>
    </location>
</feature>
<keyword evidence="2 8" id="KW-0694">RNA-binding</keyword>
<dbReference type="PANTHER" id="PTHR11207">
    <property type="entry name" value="RIBONUCLEASE III"/>
    <property type="match status" value="1"/>
</dbReference>
<evidence type="ECO:0000259" key="11">
    <source>
        <dbReference type="PROSITE" id="PS50142"/>
    </source>
</evidence>
<keyword evidence="13" id="KW-1185">Reference proteome</keyword>
<keyword evidence="3" id="KW-0689">Ribosomal protein</keyword>
<dbReference type="GO" id="GO:0005739">
    <property type="term" value="C:mitochondrion"/>
    <property type="evidence" value="ECO:0007669"/>
    <property type="project" value="TreeGrafter"/>
</dbReference>
<dbReference type="SMART" id="SM00358">
    <property type="entry name" value="DSRM"/>
    <property type="match status" value="1"/>
</dbReference>
<organism evidence="12 13">
    <name type="scientific">Coniochaeta ligniaria NRRL 30616</name>
    <dbReference type="NCBI Taxonomy" id="1408157"/>
    <lineage>
        <taxon>Eukaryota</taxon>
        <taxon>Fungi</taxon>
        <taxon>Dikarya</taxon>
        <taxon>Ascomycota</taxon>
        <taxon>Pezizomycotina</taxon>
        <taxon>Sordariomycetes</taxon>
        <taxon>Sordariomycetidae</taxon>
        <taxon>Coniochaetales</taxon>
        <taxon>Coniochaetaceae</taxon>
        <taxon>Coniochaeta</taxon>
    </lineage>
</organism>
<dbReference type="InParanoid" id="A0A1J7IXN5"/>
<dbReference type="SUPFAM" id="SSF54768">
    <property type="entry name" value="dsRNA-binding domain-like"/>
    <property type="match status" value="1"/>
</dbReference>
<dbReference type="Gene3D" id="3.30.160.20">
    <property type="match status" value="1"/>
</dbReference>
<dbReference type="OrthoDB" id="67027at2759"/>
<dbReference type="Gene3D" id="1.10.1520.10">
    <property type="entry name" value="Ribonuclease III domain"/>
    <property type="match status" value="1"/>
</dbReference>
<dbReference type="FunCoup" id="A0A1J7IXN5">
    <property type="interactions" value="397"/>
</dbReference>
<dbReference type="SUPFAM" id="SSF69065">
    <property type="entry name" value="RNase III domain-like"/>
    <property type="match status" value="1"/>
</dbReference>
<dbReference type="InterPro" id="IPR044444">
    <property type="entry name" value="Ribosomal_mL44_DSRM_metazoa"/>
</dbReference>
<proteinExistence type="inferred from homology"/>
<dbReference type="AlphaFoldDB" id="A0A1J7IXN5"/>
<keyword evidence="4" id="KW-0496">Mitochondrion</keyword>
<comment type="subcellular location">
    <subcellularLocation>
        <location evidence="1">Mitochondrion</location>
    </subcellularLocation>
</comment>
<feature type="region of interest" description="Disordered" evidence="9">
    <location>
        <begin position="16"/>
        <end position="38"/>
    </location>
</feature>
<accession>A0A1J7IXN5</accession>
<dbReference type="InterPro" id="IPR000999">
    <property type="entry name" value="RNase_III_dom"/>
</dbReference>
<dbReference type="PROSITE" id="PS50137">
    <property type="entry name" value="DS_RBD"/>
    <property type="match status" value="1"/>
</dbReference>
<dbReference type="EMBL" id="KV875095">
    <property type="protein sequence ID" value="OIW31947.1"/>
    <property type="molecule type" value="Genomic_DNA"/>
</dbReference>
<dbReference type="GO" id="GO:0003735">
    <property type="term" value="F:structural constituent of ribosome"/>
    <property type="evidence" value="ECO:0007669"/>
    <property type="project" value="TreeGrafter"/>
</dbReference>
<dbReference type="PANTHER" id="PTHR11207:SF32">
    <property type="entry name" value="LARGE RIBOSOMAL SUBUNIT PROTEIN ML44"/>
    <property type="match status" value="1"/>
</dbReference>
<dbReference type="CDD" id="cd19873">
    <property type="entry name" value="DSRM_MRPL3_like"/>
    <property type="match status" value="1"/>
</dbReference>
<evidence type="ECO:0000256" key="3">
    <source>
        <dbReference type="ARBA" id="ARBA00022980"/>
    </source>
</evidence>
<feature type="domain" description="RNase III" evidence="11">
    <location>
        <begin position="115"/>
        <end position="203"/>
    </location>
</feature>
<name>A0A1J7IXN5_9PEZI</name>
<feature type="compositionally biased region" description="Low complexity" evidence="9">
    <location>
        <begin position="16"/>
        <end position="29"/>
    </location>
</feature>
<dbReference type="Proteomes" id="UP000182658">
    <property type="component" value="Unassembled WGS sequence"/>
</dbReference>
<dbReference type="Pfam" id="PF22892">
    <property type="entry name" value="DSRM_MRPL44"/>
    <property type="match status" value="1"/>
</dbReference>
<protein>
    <recommendedName>
        <fullName evidence="7">Large ribosomal subunit protein mL44</fullName>
    </recommendedName>
</protein>
<dbReference type="InterPro" id="IPR014720">
    <property type="entry name" value="dsRBD_dom"/>
</dbReference>
<dbReference type="InterPro" id="IPR036389">
    <property type="entry name" value="RNase_III_sf"/>
</dbReference>
<sequence>MKRIRLERWSSQLLAARPGASPRAAPGAATPLCSPSYRQTPKELCLSRRRCQSTFAQPSDPIAEDEFLQSEPVDPAETVDPTENMSRFPPLDPTTAASARYPSPLPERALKSAKLAALHARLSLSEKIPLQTLARALVDSTADKNRQFNNTNLAFLGHTLINYHVSEYLMVRYPRLPMSIMYSAVAAYAGPDALHTLARQWGIETAAVPGGEVDPGLLQFATDKAPMVPTTFGSRRAEADYLDKFKWRRGINSRVVFDDDFGDVVQAAAPQDDAAARSADNNTALKPYGTPETRKIAETAHANAVRAVVGAVYAHCGREAVKAFVRSHVLSRQLDLSRLFAFKMPTRELSNLCAREEFEKPVARLLSETGRRSRTPVFVVGIYSGKDKLGEGAGPNLDAARWKAAMNALKAWYLYSPGEDVRVPSDMLVEDARPWEPAHIDIGEVI</sequence>
<feature type="domain" description="DRBM" evidence="10">
    <location>
        <begin position="344"/>
        <end position="414"/>
    </location>
</feature>
<reference evidence="12 13" key="1">
    <citation type="submission" date="2016-10" db="EMBL/GenBank/DDBJ databases">
        <title>Draft genome sequence of Coniochaeta ligniaria NRRL30616, a lignocellulolytic fungus for bioabatement of inhibitors in plant biomass hydrolysates.</title>
        <authorList>
            <consortium name="DOE Joint Genome Institute"/>
            <person name="Jimenez D.J."/>
            <person name="Hector R.E."/>
            <person name="Riley R."/>
            <person name="Sun H."/>
            <person name="Grigoriev I.V."/>
            <person name="Van Elsas J.D."/>
            <person name="Nichols N.N."/>
        </authorList>
    </citation>
    <scope>NUCLEOTIDE SEQUENCE [LARGE SCALE GENOMIC DNA]</scope>
    <source>
        <strain evidence="12 13">NRRL 30616</strain>
    </source>
</reference>
<evidence type="ECO:0000259" key="10">
    <source>
        <dbReference type="PROSITE" id="PS50137"/>
    </source>
</evidence>
<evidence type="ECO:0000256" key="2">
    <source>
        <dbReference type="ARBA" id="ARBA00022884"/>
    </source>
</evidence>
<keyword evidence="5" id="KW-0687">Ribonucleoprotein</keyword>
<evidence type="ECO:0000256" key="1">
    <source>
        <dbReference type="ARBA" id="ARBA00004173"/>
    </source>
</evidence>